<dbReference type="SMART" id="SM00530">
    <property type="entry name" value="HTH_XRE"/>
    <property type="match status" value="1"/>
</dbReference>
<dbReference type="Proteomes" id="UP000070456">
    <property type="component" value="Unassembled WGS sequence"/>
</dbReference>
<reference evidence="2 3" key="1">
    <citation type="submission" date="2015-12" db="EMBL/GenBank/DDBJ databases">
        <title>Draft genome sequence of the thermoanaerobe Thermotalea metallivorans, an isolate from the runoff channel of the Great Artesian Basin, Australia.</title>
        <authorList>
            <person name="Patel B.K."/>
        </authorList>
    </citation>
    <scope>NUCLEOTIDE SEQUENCE [LARGE SCALE GENOMIC DNA]</scope>
    <source>
        <strain evidence="2 3">B2-1</strain>
    </source>
</reference>
<dbReference type="OrthoDB" id="1796720at2"/>
<protein>
    <recommendedName>
        <fullName evidence="1">HTH cro/C1-type domain-containing protein</fullName>
    </recommendedName>
</protein>
<name>A0A140LBG5_9FIRM</name>
<proteinExistence type="predicted"/>
<dbReference type="Pfam" id="PF01381">
    <property type="entry name" value="HTH_3"/>
    <property type="match status" value="1"/>
</dbReference>
<sequence length="152" mass="17915">MQKDELIQILSKKIKLIRAEMDYSQDLMAEILGISKKTLIQIEKGRILASWTVIAALCALFRESEIIRSILGEDPLEILQVIAHRSYETPKERTLGGKIWWIEVETLGNFRLQKNLISGHYRILDNENRRWVSSFDEREMKRRLRELYDINA</sequence>
<organism evidence="2 3">
    <name type="scientific">Thermotalea metallivorans</name>
    <dbReference type="NCBI Taxonomy" id="520762"/>
    <lineage>
        <taxon>Bacteria</taxon>
        <taxon>Bacillati</taxon>
        <taxon>Bacillota</taxon>
        <taxon>Clostridia</taxon>
        <taxon>Peptostreptococcales</taxon>
        <taxon>Thermotaleaceae</taxon>
        <taxon>Thermotalea</taxon>
    </lineage>
</organism>
<comment type="caution">
    <text evidence="2">The sequence shown here is derived from an EMBL/GenBank/DDBJ whole genome shotgun (WGS) entry which is preliminary data.</text>
</comment>
<evidence type="ECO:0000259" key="1">
    <source>
        <dbReference type="PROSITE" id="PS50943"/>
    </source>
</evidence>
<dbReference type="SUPFAM" id="SSF47413">
    <property type="entry name" value="lambda repressor-like DNA-binding domains"/>
    <property type="match status" value="1"/>
</dbReference>
<evidence type="ECO:0000313" key="3">
    <source>
        <dbReference type="Proteomes" id="UP000070456"/>
    </source>
</evidence>
<dbReference type="PROSITE" id="PS50943">
    <property type="entry name" value="HTH_CROC1"/>
    <property type="match status" value="1"/>
</dbReference>
<evidence type="ECO:0000313" key="2">
    <source>
        <dbReference type="EMBL" id="KXG77890.1"/>
    </source>
</evidence>
<gene>
    <name evidence="2" type="ORF">AN619_03440</name>
</gene>
<dbReference type="AlphaFoldDB" id="A0A140LBG5"/>
<dbReference type="Gene3D" id="1.10.260.40">
    <property type="entry name" value="lambda repressor-like DNA-binding domains"/>
    <property type="match status" value="1"/>
</dbReference>
<dbReference type="InterPro" id="IPR001387">
    <property type="entry name" value="Cro/C1-type_HTH"/>
</dbReference>
<dbReference type="CDD" id="cd00093">
    <property type="entry name" value="HTH_XRE"/>
    <property type="match status" value="1"/>
</dbReference>
<accession>A0A140LBG5</accession>
<dbReference type="InterPro" id="IPR010982">
    <property type="entry name" value="Lambda_DNA-bd_dom_sf"/>
</dbReference>
<keyword evidence="3" id="KW-1185">Reference proteome</keyword>
<dbReference type="EMBL" id="LOEE01000009">
    <property type="protein sequence ID" value="KXG77890.1"/>
    <property type="molecule type" value="Genomic_DNA"/>
</dbReference>
<feature type="domain" description="HTH cro/C1-type" evidence="1">
    <location>
        <begin position="14"/>
        <end position="68"/>
    </location>
</feature>
<dbReference type="RefSeq" id="WP_068554483.1">
    <property type="nucleotide sequence ID" value="NZ_LOEE01000009.1"/>
</dbReference>
<dbReference type="GO" id="GO:0003677">
    <property type="term" value="F:DNA binding"/>
    <property type="evidence" value="ECO:0007669"/>
    <property type="project" value="InterPro"/>
</dbReference>
<dbReference type="STRING" id="520762.AN619_03440"/>